<dbReference type="SUPFAM" id="SSF52343">
    <property type="entry name" value="Ferredoxin reductase-like, C-terminal NADP-linked domain"/>
    <property type="match status" value="1"/>
</dbReference>
<dbReference type="Pfam" id="PF00970">
    <property type="entry name" value="FAD_binding_6"/>
    <property type="match status" value="1"/>
</dbReference>
<dbReference type="EMBL" id="CP146606">
    <property type="protein sequence ID" value="WYK18684.1"/>
    <property type="molecule type" value="Genomic_DNA"/>
</dbReference>
<dbReference type="InterPro" id="IPR001433">
    <property type="entry name" value="OxRdtase_FAD/NAD-bd"/>
</dbReference>
<gene>
    <name evidence="2" type="ORF">RZS32_002000</name>
</gene>
<dbReference type="Gene3D" id="2.30.110.10">
    <property type="entry name" value="Electron Transport, Fmn-binding Protein, Chain A"/>
    <property type="match status" value="1"/>
</dbReference>
<dbReference type="PANTHER" id="PTHR42815">
    <property type="entry name" value="FAD-BINDING, PUTATIVE (AFU_ORTHOLOGUE AFUA_6G07600)-RELATED"/>
    <property type="match status" value="1"/>
</dbReference>
<dbReference type="InterPro" id="IPR039261">
    <property type="entry name" value="FNR_nucleotide-bd"/>
</dbReference>
<dbReference type="Gene3D" id="2.40.30.10">
    <property type="entry name" value="Translation factors"/>
    <property type="match status" value="1"/>
</dbReference>
<keyword evidence="3" id="KW-1185">Reference proteome</keyword>
<evidence type="ECO:0000313" key="2">
    <source>
        <dbReference type="EMBL" id="WYK18684.1"/>
    </source>
</evidence>
<name>A0ABZ2THB2_9RHOB</name>
<dbReference type="InterPro" id="IPR017938">
    <property type="entry name" value="Riboflavin_synthase-like_b-brl"/>
</dbReference>
<dbReference type="PROSITE" id="PS51384">
    <property type="entry name" value="FAD_FR"/>
    <property type="match status" value="1"/>
</dbReference>
<dbReference type="InterPro" id="IPR017927">
    <property type="entry name" value="FAD-bd_FR_type"/>
</dbReference>
<dbReference type="InterPro" id="IPR012349">
    <property type="entry name" value="Split_barrel_FMN-bd"/>
</dbReference>
<dbReference type="RefSeq" id="WP_317055367.1">
    <property type="nucleotide sequence ID" value="NZ_CP146606.1"/>
</dbReference>
<dbReference type="CDD" id="cd06184">
    <property type="entry name" value="flavohem_like_fad_nad_binding"/>
    <property type="match status" value="1"/>
</dbReference>
<dbReference type="PRINTS" id="PR00410">
    <property type="entry name" value="PHEHYDRXLASE"/>
</dbReference>
<dbReference type="SUPFAM" id="SSF63380">
    <property type="entry name" value="Riboflavin synthase domain-like"/>
    <property type="match status" value="1"/>
</dbReference>
<dbReference type="Proteomes" id="UP001281305">
    <property type="component" value="Chromosome"/>
</dbReference>
<dbReference type="Gene3D" id="3.40.50.80">
    <property type="entry name" value="Nucleotide-binding domain of ferredoxin-NADP reductase (FNR) module"/>
    <property type="match status" value="1"/>
</dbReference>
<evidence type="ECO:0000259" key="1">
    <source>
        <dbReference type="PROSITE" id="PS51384"/>
    </source>
</evidence>
<dbReference type="InterPro" id="IPR008333">
    <property type="entry name" value="Cbr1-like_FAD-bd_dom"/>
</dbReference>
<dbReference type="SUPFAM" id="SSF50475">
    <property type="entry name" value="FMN-binding split barrel"/>
    <property type="match status" value="1"/>
</dbReference>
<protein>
    <submittedName>
        <fullName evidence="2">Pyridoxamine 5'-phosphate oxidase family protein</fullName>
    </submittedName>
</protein>
<dbReference type="PANTHER" id="PTHR42815:SF2">
    <property type="entry name" value="FAD-BINDING, PUTATIVE (AFU_ORTHOLOGUE AFUA_6G07600)-RELATED"/>
    <property type="match status" value="1"/>
</dbReference>
<accession>A0ABZ2THB2</accession>
<reference evidence="2 3" key="1">
    <citation type="submission" date="2024-02" db="EMBL/GenBank/DDBJ databases">
        <title>Roseovarius strain W115 nov., isolated from a marine algae.</title>
        <authorList>
            <person name="Lee M.W."/>
            <person name="Lee J.K."/>
            <person name="Kim J.M."/>
            <person name="Choi D.G."/>
            <person name="Baek J.H."/>
            <person name="Bayburt H."/>
            <person name="Jung J.J."/>
            <person name="Han D.M."/>
            <person name="Jeon C.O."/>
        </authorList>
    </citation>
    <scope>NUCLEOTIDE SEQUENCE [LARGE SCALE GENOMIC DNA]</scope>
    <source>
        <strain evidence="2 3">W115</strain>
    </source>
</reference>
<evidence type="ECO:0000313" key="3">
    <source>
        <dbReference type="Proteomes" id="UP001281305"/>
    </source>
</evidence>
<dbReference type="Pfam" id="PF00175">
    <property type="entry name" value="NAD_binding_1"/>
    <property type="match status" value="1"/>
</dbReference>
<organism evidence="2 3">
    <name type="scientific">Roseovarius rhodophyticola</name>
    <dbReference type="NCBI Taxonomy" id="3080827"/>
    <lineage>
        <taxon>Bacteria</taxon>
        <taxon>Pseudomonadati</taxon>
        <taxon>Pseudomonadota</taxon>
        <taxon>Alphaproteobacteria</taxon>
        <taxon>Rhodobacterales</taxon>
        <taxon>Roseobacteraceae</taxon>
        <taxon>Roseovarius</taxon>
    </lineage>
</organism>
<sequence length="545" mass="59508">MKHAALNPFHAGEQAAQQRAGVGDVSQWAGGFIRDHLPEQHRAFHTSLPFVVLSGADTEGQVWTTLVDGEAGFIQSPDPKRLTLDAAVDPTDPLAGRFAEGGDIGGLGIELATRRRNRFSGQIMPGSDGLAIDMRQTFGNCPQYIHARTWTRVPRVSEPVATTTDHLNTAQIDQIAQADTMFIGSGHHGRDGAASNGFDASHRGGPRGFVHVESPTRLHIPDYAGNNFFNTIGNLLSDPRVGLLFVDFETGGLLHITGRAEIDWAPRDAQDPDAWRVITVEIDKVVARVEAISLRWETLDDQVRKLRVERKAAETESITSFYLAPVDDRPLEPFVPGQHLPISVQIPGQKSLTERSYSLSGSVFDGAKYRLTIKREDYGVMSRFLHDHLREGDIIDAQPPAGDFVIPEGKGPLVLVSAGVGLTPMVSILHALAGNERPVWYVHGARNKRNLALGQEVETLVTEHKNLRKRIFFSQPSTGEQAGKDFDQCGRITAEDLVSLGTETGTQYMLCGPGPFVTELRTGLEKHGIPEGLIHVETFGPSSQS</sequence>
<feature type="domain" description="FAD-binding FR-type" evidence="1">
    <location>
        <begin position="301"/>
        <end position="407"/>
    </location>
</feature>
<proteinExistence type="predicted"/>